<feature type="domain" description="Lipoyl-binding" evidence="9">
    <location>
        <begin position="612"/>
        <end position="685"/>
    </location>
</feature>
<accession>A0ABP7L4X8</accession>
<dbReference type="Pfam" id="PF00289">
    <property type="entry name" value="Biotin_carb_N"/>
    <property type="match status" value="1"/>
</dbReference>
<organism evidence="12 13">
    <name type="scientific">Leifsonia kafniensis</name>
    <dbReference type="NCBI Taxonomy" id="475957"/>
    <lineage>
        <taxon>Bacteria</taxon>
        <taxon>Bacillati</taxon>
        <taxon>Actinomycetota</taxon>
        <taxon>Actinomycetes</taxon>
        <taxon>Micrococcales</taxon>
        <taxon>Microbacteriaceae</taxon>
        <taxon>Leifsonia</taxon>
    </lineage>
</organism>
<dbReference type="SUPFAM" id="SSF56059">
    <property type="entry name" value="Glutathione synthetase ATP-binding domain-like"/>
    <property type="match status" value="1"/>
</dbReference>
<dbReference type="SUPFAM" id="SSF51246">
    <property type="entry name" value="Rudiment single hybrid motif"/>
    <property type="match status" value="1"/>
</dbReference>
<dbReference type="CDD" id="cd06850">
    <property type="entry name" value="biotinyl_domain"/>
    <property type="match status" value="1"/>
</dbReference>
<dbReference type="Proteomes" id="UP001501803">
    <property type="component" value="Unassembled WGS sequence"/>
</dbReference>
<evidence type="ECO:0000256" key="3">
    <source>
        <dbReference type="ARBA" id="ARBA00022598"/>
    </source>
</evidence>
<dbReference type="PROSITE" id="PS00867">
    <property type="entry name" value="CPSASE_2"/>
    <property type="match status" value="1"/>
</dbReference>
<dbReference type="PROSITE" id="PS50968">
    <property type="entry name" value="BIOTINYL_LIPOYL"/>
    <property type="match status" value="1"/>
</dbReference>
<dbReference type="PROSITE" id="PS00188">
    <property type="entry name" value="BIOTIN"/>
    <property type="match status" value="1"/>
</dbReference>
<evidence type="ECO:0000313" key="13">
    <source>
        <dbReference type="Proteomes" id="UP001501803"/>
    </source>
</evidence>
<keyword evidence="3" id="KW-0436">Ligase</keyword>
<feature type="domain" description="ATP-grasp" evidence="10">
    <location>
        <begin position="134"/>
        <end position="333"/>
    </location>
</feature>
<dbReference type="InterPro" id="IPR050856">
    <property type="entry name" value="Biotin_carboxylase_complex"/>
</dbReference>
<dbReference type="InterPro" id="IPR001882">
    <property type="entry name" value="Biotin_BS"/>
</dbReference>
<feature type="region of interest" description="Disordered" evidence="8">
    <location>
        <begin position="686"/>
        <end position="706"/>
    </location>
</feature>
<dbReference type="PROSITE" id="PS50975">
    <property type="entry name" value="ATP_GRASP"/>
    <property type="match status" value="1"/>
</dbReference>
<dbReference type="SUPFAM" id="SSF51230">
    <property type="entry name" value="Single hybrid motif"/>
    <property type="match status" value="1"/>
</dbReference>
<dbReference type="InterPro" id="IPR000089">
    <property type="entry name" value="Biotin_lipoyl"/>
</dbReference>
<dbReference type="Gene3D" id="3.30.700.40">
    <property type="match status" value="1"/>
</dbReference>
<dbReference type="InterPro" id="IPR005482">
    <property type="entry name" value="Biotin_COase_C"/>
</dbReference>
<dbReference type="EC" id="6.3.4.14" evidence="2"/>
<dbReference type="Gene3D" id="3.30.470.20">
    <property type="entry name" value="ATP-grasp fold, B domain"/>
    <property type="match status" value="1"/>
</dbReference>
<protein>
    <recommendedName>
        <fullName evidence="2">biotin carboxylase</fullName>
        <ecNumber evidence="2">6.3.4.14</ecNumber>
    </recommendedName>
</protein>
<dbReference type="Pfam" id="PF00364">
    <property type="entry name" value="Biotin_lipoyl"/>
    <property type="match status" value="1"/>
</dbReference>
<keyword evidence="13" id="KW-1185">Reference proteome</keyword>
<evidence type="ECO:0000313" key="12">
    <source>
        <dbReference type="EMBL" id="GAA3895054.1"/>
    </source>
</evidence>
<comment type="caution">
    <text evidence="12">The sequence shown here is derived from an EMBL/GenBank/DDBJ whole genome shotgun (WGS) entry which is preliminary data.</text>
</comment>
<evidence type="ECO:0000256" key="5">
    <source>
        <dbReference type="ARBA" id="ARBA00022840"/>
    </source>
</evidence>
<dbReference type="PROSITE" id="PS50979">
    <property type="entry name" value="BC"/>
    <property type="match status" value="1"/>
</dbReference>
<evidence type="ECO:0000256" key="6">
    <source>
        <dbReference type="ARBA" id="ARBA00023267"/>
    </source>
</evidence>
<gene>
    <name evidence="12" type="ORF">GCM10022381_40760</name>
</gene>
<proteinExistence type="predicted"/>
<evidence type="ECO:0000259" key="11">
    <source>
        <dbReference type="PROSITE" id="PS50979"/>
    </source>
</evidence>
<dbReference type="PROSITE" id="PS00866">
    <property type="entry name" value="CPSASE_1"/>
    <property type="match status" value="1"/>
</dbReference>
<keyword evidence="4 7" id="KW-0547">Nucleotide-binding</keyword>
<feature type="compositionally biased region" description="Low complexity" evidence="8">
    <location>
        <begin position="689"/>
        <end position="706"/>
    </location>
</feature>
<dbReference type="PANTHER" id="PTHR18866:SF33">
    <property type="entry name" value="METHYLCROTONOYL-COA CARBOXYLASE SUBUNIT ALPHA, MITOCHONDRIAL-RELATED"/>
    <property type="match status" value="1"/>
</dbReference>
<dbReference type="InterPro" id="IPR048429">
    <property type="entry name" value="MCC_alpha_BT"/>
</dbReference>
<dbReference type="InterPro" id="IPR005481">
    <property type="entry name" value="BC-like_N"/>
</dbReference>
<reference evidence="13" key="1">
    <citation type="journal article" date="2019" name="Int. J. Syst. Evol. Microbiol.">
        <title>The Global Catalogue of Microorganisms (GCM) 10K type strain sequencing project: providing services to taxonomists for standard genome sequencing and annotation.</title>
        <authorList>
            <consortium name="The Broad Institute Genomics Platform"/>
            <consortium name="The Broad Institute Genome Sequencing Center for Infectious Disease"/>
            <person name="Wu L."/>
            <person name="Ma J."/>
        </authorList>
    </citation>
    <scope>NUCLEOTIDE SEQUENCE [LARGE SCALE GENOMIC DNA]</scope>
    <source>
        <strain evidence="13">JCM 17021</strain>
    </source>
</reference>
<evidence type="ECO:0000256" key="4">
    <source>
        <dbReference type="ARBA" id="ARBA00022741"/>
    </source>
</evidence>
<feature type="domain" description="Biotin carboxylation" evidence="11">
    <location>
        <begin position="15"/>
        <end position="462"/>
    </location>
</feature>
<dbReference type="Pfam" id="PF02785">
    <property type="entry name" value="Biotin_carb_C"/>
    <property type="match status" value="1"/>
</dbReference>
<evidence type="ECO:0000256" key="2">
    <source>
        <dbReference type="ARBA" id="ARBA00013263"/>
    </source>
</evidence>
<dbReference type="SMART" id="SM00878">
    <property type="entry name" value="Biotin_carb_C"/>
    <property type="match status" value="1"/>
</dbReference>
<comment type="cofactor">
    <cofactor evidence="1">
        <name>biotin</name>
        <dbReference type="ChEBI" id="CHEBI:57586"/>
    </cofactor>
</comment>
<dbReference type="InterPro" id="IPR011054">
    <property type="entry name" value="Rudment_hybrid_motif"/>
</dbReference>
<dbReference type="Pfam" id="PF21139">
    <property type="entry name" value="BT_MCC_alpha"/>
    <property type="match status" value="1"/>
</dbReference>
<evidence type="ECO:0000259" key="10">
    <source>
        <dbReference type="PROSITE" id="PS50975"/>
    </source>
</evidence>
<dbReference type="Pfam" id="PF02786">
    <property type="entry name" value="CPSase_L_D2"/>
    <property type="match status" value="1"/>
</dbReference>
<evidence type="ECO:0000259" key="9">
    <source>
        <dbReference type="PROSITE" id="PS50968"/>
    </source>
</evidence>
<dbReference type="InterPro" id="IPR011761">
    <property type="entry name" value="ATP-grasp"/>
</dbReference>
<sequence length="706" mass="74154">MIPQISDTAMFTTDVFATVLVANRGEIACRVITTLRRLGIRSVAVFSDADRNARHVALADVAVRIGPAEARESYLNIEAILRAAAETGAQAIHPGYGFLSENEEFARATAEAGLTFIGPSVHALRVMGDKIRAKNHVAESGVPTTPGIALPGLDNAALAAAAADVGYPLLIKPSAGGGGKGMYVVEAASELAAALDAARRVAARAFGDDTLFLERLIPSPRHIEVQVLADNYGNIIHLGERECSLQRRHQKVIEEAPSPLLDEPSRRRIGAAACAAARSVDYRGAGTVEFLVSDAEPDAFYFMEMNTRLQVEHPVTELVTGLDLVEWQVRIAAGERLALAQDDVRLTGHSIEARVYAESPAAGFLPATGSVLALDEAHGDGIRVDSSLTPGLVLGADYDPLLAKVIAWGVDRGQALARLDRALSETVVLGVPTNIEYLRLLLHTPAVRAGHLDTELIERTLPSLIFRAIDDRLLAAAALFLRAHAEALPLVGGEASATSPWTSRSGWRIGEHQPTPYTLQVGTASPVTIHVDDTTDASRVTVGDCNLVSASLQRIPGRPHGYSVEFDGSVSTVDIVAAGNDVWLGTDGATFRLRVLSRQDQLAARLAAAEPSAGVADPAVRSPMPGTVISVNVADGSSVEAGDTLLVVEAMKMEHRLAAALGGIATVAVAVGDLVSLGQIVATIQRPDPASSPEGSPSPALSEGSA</sequence>
<dbReference type="PANTHER" id="PTHR18866">
    <property type="entry name" value="CARBOXYLASE:PYRUVATE/ACETYL-COA/PROPIONYL-COA CARBOXYLASE"/>
    <property type="match status" value="1"/>
</dbReference>
<evidence type="ECO:0000256" key="7">
    <source>
        <dbReference type="PROSITE-ProRule" id="PRU00409"/>
    </source>
</evidence>
<dbReference type="InterPro" id="IPR005479">
    <property type="entry name" value="CPAse_ATP-bd"/>
</dbReference>
<name>A0ABP7L4X8_9MICO</name>
<dbReference type="SUPFAM" id="SSF52440">
    <property type="entry name" value="PreATP-grasp domain"/>
    <property type="match status" value="1"/>
</dbReference>
<dbReference type="Gene3D" id="2.40.50.100">
    <property type="match status" value="1"/>
</dbReference>
<evidence type="ECO:0000256" key="1">
    <source>
        <dbReference type="ARBA" id="ARBA00001953"/>
    </source>
</evidence>
<evidence type="ECO:0000256" key="8">
    <source>
        <dbReference type="SAM" id="MobiDB-lite"/>
    </source>
</evidence>
<dbReference type="InterPro" id="IPR016185">
    <property type="entry name" value="PreATP-grasp_dom_sf"/>
</dbReference>
<dbReference type="EMBL" id="BAABCN010000017">
    <property type="protein sequence ID" value="GAA3895054.1"/>
    <property type="molecule type" value="Genomic_DNA"/>
</dbReference>
<keyword evidence="6" id="KW-0092">Biotin</keyword>
<dbReference type="InterPro" id="IPR011764">
    <property type="entry name" value="Biotin_carboxylation_dom"/>
</dbReference>
<dbReference type="InterPro" id="IPR011053">
    <property type="entry name" value="Single_hybrid_motif"/>
</dbReference>
<keyword evidence="5 7" id="KW-0067">ATP-binding</keyword>